<reference evidence="1" key="1">
    <citation type="submission" date="2014-09" db="EMBL/GenBank/DDBJ databases">
        <authorList>
            <person name="Magalhaes I.L.F."/>
            <person name="Oliveira U."/>
            <person name="Santos F.R."/>
            <person name="Vidigal T.H.D.A."/>
            <person name="Brescovit A.D."/>
            <person name="Santos A.J."/>
        </authorList>
    </citation>
    <scope>NUCLEOTIDE SEQUENCE</scope>
    <source>
        <tissue evidence="1">Shoot tissue taken approximately 20 cm above the soil surface</tissue>
    </source>
</reference>
<dbReference type="EMBL" id="GBRH01206764">
    <property type="protein sequence ID" value="JAD91131.1"/>
    <property type="molecule type" value="Transcribed_RNA"/>
</dbReference>
<proteinExistence type="predicted"/>
<organism evidence="1">
    <name type="scientific">Arundo donax</name>
    <name type="common">Giant reed</name>
    <name type="synonym">Donax arundinaceus</name>
    <dbReference type="NCBI Taxonomy" id="35708"/>
    <lineage>
        <taxon>Eukaryota</taxon>
        <taxon>Viridiplantae</taxon>
        <taxon>Streptophyta</taxon>
        <taxon>Embryophyta</taxon>
        <taxon>Tracheophyta</taxon>
        <taxon>Spermatophyta</taxon>
        <taxon>Magnoliopsida</taxon>
        <taxon>Liliopsida</taxon>
        <taxon>Poales</taxon>
        <taxon>Poaceae</taxon>
        <taxon>PACMAD clade</taxon>
        <taxon>Arundinoideae</taxon>
        <taxon>Arundineae</taxon>
        <taxon>Arundo</taxon>
    </lineage>
</organism>
<sequence>MTKLPLPLLLQCSLPNQALVSPAPDELACAELAYCCWPRVDLQSPSAPVDSSLCPSALRAPREFVVVLVALLCAPDDGGQKKDTLCG</sequence>
<name>A0A0A9DTN0_ARUDO</name>
<dbReference type="AlphaFoldDB" id="A0A0A9DTN0"/>
<accession>A0A0A9DTN0</accession>
<protein>
    <submittedName>
        <fullName evidence="1">Uncharacterized protein</fullName>
    </submittedName>
</protein>
<evidence type="ECO:0000313" key="1">
    <source>
        <dbReference type="EMBL" id="JAD91131.1"/>
    </source>
</evidence>
<reference evidence="1" key="2">
    <citation type="journal article" date="2015" name="Data Brief">
        <title>Shoot transcriptome of the giant reed, Arundo donax.</title>
        <authorList>
            <person name="Barrero R.A."/>
            <person name="Guerrero F.D."/>
            <person name="Moolhuijzen P."/>
            <person name="Goolsby J.A."/>
            <person name="Tidwell J."/>
            <person name="Bellgard S.E."/>
            <person name="Bellgard M.I."/>
        </authorList>
    </citation>
    <scope>NUCLEOTIDE SEQUENCE</scope>
    <source>
        <tissue evidence="1">Shoot tissue taken approximately 20 cm above the soil surface</tissue>
    </source>
</reference>